<dbReference type="PANTHER" id="PTHR24220:SF685">
    <property type="entry name" value="ABC TRANSPORTER RELATED"/>
    <property type="match status" value="1"/>
</dbReference>
<evidence type="ECO:0000313" key="3">
    <source>
        <dbReference type="Proteomes" id="UP001230145"/>
    </source>
</evidence>
<dbReference type="Pfam" id="PF00005">
    <property type="entry name" value="ABC_tran"/>
    <property type="match status" value="1"/>
</dbReference>
<dbReference type="GO" id="GO:0005524">
    <property type="term" value="F:ATP binding"/>
    <property type="evidence" value="ECO:0007669"/>
    <property type="project" value="UniProtKB-KW"/>
</dbReference>
<keyword evidence="3" id="KW-1185">Reference proteome</keyword>
<organism evidence="2 3">
    <name type="scientific">Trueperella abortisuis</name>
    <dbReference type="NCBI Taxonomy" id="445930"/>
    <lineage>
        <taxon>Bacteria</taxon>
        <taxon>Bacillati</taxon>
        <taxon>Actinomycetota</taxon>
        <taxon>Actinomycetes</taxon>
        <taxon>Actinomycetales</taxon>
        <taxon>Actinomycetaceae</taxon>
        <taxon>Trueperella</taxon>
    </lineage>
</organism>
<evidence type="ECO:0000259" key="1">
    <source>
        <dbReference type="PROSITE" id="PS50893"/>
    </source>
</evidence>
<keyword evidence="2" id="KW-0547">Nucleotide-binding</keyword>
<feature type="domain" description="ABC transporter" evidence="1">
    <location>
        <begin position="2"/>
        <end position="239"/>
    </location>
</feature>
<dbReference type="PANTHER" id="PTHR24220">
    <property type="entry name" value="IMPORT ATP-BINDING PROTEIN"/>
    <property type="match status" value="1"/>
</dbReference>
<gene>
    <name evidence="2" type="ORF">J2S45_001592</name>
</gene>
<accession>A0ABT9PJL4</accession>
<dbReference type="EMBL" id="JAUSQL010000001">
    <property type="protein sequence ID" value="MDP9832913.1"/>
    <property type="molecule type" value="Genomic_DNA"/>
</dbReference>
<keyword evidence="2" id="KW-0067">ATP-binding</keyword>
<dbReference type="Proteomes" id="UP001230145">
    <property type="component" value="Unassembled WGS sequence"/>
</dbReference>
<reference evidence="2 3" key="1">
    <citation type="submission" date="2023-07" db="EMBL/GenBank/DDBJ databases">
        <title>Sequencing the genomes of 1000 actinobacteria strains.</title>
        <authorList>
            <person name="Klenk H.-P."/>
        </authorList>
    </citation>
    <scope>NUCLEOTIDE SEQUENCE [LARGE SCALE GENOMIC DNA]</scope>
    <source>
        <strain evidence="2 3">DSM 19515</strain>
    </source>
</reference>
<dbReference type="PROSITE" id="PS50893">
    <property type="entry name" value="ABC_TRANSPORTER_2"/>
    <property type="match status" value="1"/>
</dbReference>
<dbReference type="Gene3D" id="3.40.50.300">
    <property type="entry name" value="P-loop containing nucleotide triphosphate hydrolases"/>
    <property type="match status" value="1"/>
</dbReference>
<sequence>MIEVDYVRLVSGVGRRRRTLLDDVSLTVPDASITTVLGGLDSDMSALMAAIGGLERVTSGSIVVGELDLATASDAERERLLAHTFGLLFPKDNLLPALTLKENLDLPARLNGTRVGSEERTKLIDLFGLAQVLDQYPDAVPLLDQLKCALAGLIMSGRTVILCEEPTEGLTRADRKTLYALLRLCARERAMTVMTFTSNPMSAISADRVYLMTDSRIAAELDSPSLDSILDTLRVIFSEEP</sequence>
<dbReference type="RefSeq" id="WP_307635056.1">
    <property type="nucleotide sequence ID" value="NZ_JAUSQL010000001.1"/>
</dbReference>
<protein>
    <submittedName>
        <fullName evidence="2">ABC transport system ATP-binding protein</fullName>
    </submittedName>
</protein>
<evidence type="ECO:0000313" key="2">
    <source>
        <dbReference type="EMBL" id="MDP9832913.1"/>
    </source>
</evidence>
<name>A0ABT9PJL4_9ACTO</name>
<dbReference type="InterPro" id="IPR003439">
    <property type="entry name" value="ABC_transporter-like_ATP-bd"/>
</dbReference>
<comment type="caution">
    <text evidence="2">The sequence shown here is derived from an EMBL/GenBank/DDBJ whole genome shotgun (WGS) entry which is preliminary data.</text>
</comment>
<proteinExistence type="predicted"/>
<dbReference type="SUPFAM" id="SSF52540">
    <property type="entry name" value="P-loop containing nucleoside triphosphate hydrolases"/>
    <property type="match status" value="1"/>
</dbReference>
<dbReference type="InterPro" id="IPR015854">
    <property type="entry name" value="ABC_transpr_LolD-like"/>
</dbReference>
<dbReference type="InterPro" id="IPR027417">
    <property type="entry name" value="P-loop_NTPase"/>
</dbReference>